<protein>
    <submittedName>
        <fullName evidence="2">Uncharacterized protein</fullName>
    </submittedName>
</protein>
<keyword evidence="3" id="KW-1185">Reference proteome</keyword>
<feature type="region of interest" description="Disordered" evidence="1">
    <location>
        <begin position="98"/>
        <end position="123"/>
    </location>
</feature>
<organism evidence="2 3">
    <name type="scientific">Phyllosticta paracitricarpa</name>
    <dbReference type="NCBI Taxonomy" id="2016321"/>
    <lineage>
        <taxon>Eukaryota</taxon>
        <taxon>Fungi</taxon>
        <taxon>Dikarya</taxon>
        <taxon>Ascomycota</taxon>
        <taxon>Pezizomycotina</taxon>
        <taxon>Dothideomycetes</taxon>
        <taxon>Dothideomycetes incertae sedis</taxon>
        <taxon>Botryosphaeriales</taxon>
        <taxon>Phyllostictaceae</taxon>
        <taxon>Phyllosticta</taxon>
    </lineage>
</organism>
<proteinExistence type="predicted"/>
<evidence type="ECO:0000256" key="1">
    <source>
        <dbReference type="SAM" id="MobiDB-lite"/>
    </source>
</evidence>
<gene>
    <name evidence="2" type="ORF">JOL62DRAFT_186512</name>
</gene>
<evidence type="ECO:0000313" key="2">
    <source>
        <dbReference type="EMBL" id="KAK7609076.1"/>
    </source>
</evidence>
<name>A0ABR1N1H9_9PEZI</name>
<accession>A0ABR1N1H9</accession>
<feature type="compositionally biased region" description="Polar residues" evidence="1">
    <location>
        <begin position="105"/>
        <end position="123"/>
    </location>
</feature>
<evidence type="ECO:0000313" key="3">
    <source>
        <dbReference type="Proteomes" id="UP001367316"/>
    </source>
</evidence>
<sequence length="299" mass="35160">MLDLALENRGGIEYLKFLREKDKMLRMSTVAGRIARWTSWTSNFITTTKLFRTPLRMITLGKIDNLIWFLLVWFNWSLVWGCDGKVKWNHPHRMERATRPLPTNKMPSTNFSRTNQPYASGSMGRSSSLLALKQRHLASSTDDPVSKGIMDATSLPPERPEIGEERTHADALTPNSRRRRRHYHSVDYCRQAFRVSAVETRVLCRRWCKTCLAWPARIYRFHHHHHHHHHHSHYAHRRGRSTKQLPQYRHLIAAAKCFERSSSAATRPISGRIKSLIAIWAKRRALRSHRHPYHHPPLW</sequence>
<reference evidence="2 3" key="1">
    <citation type="submission" date="2024-04" db="EMBL/GenBank/DDBJ databases">
        <title>Phyllosticta paracitricarpa is synonymous to the EU quarantine fungus P. citricarpa based on phylogenomic analyses.</title>
        <authorList>
            <consortium name="Lawrence Berkeley National Laboratory"/>
            <person name="Van ingen-buijs V.A."/>
            <person name="Van westerhoven A.C."/>
            <person name="Haridas S."/>
            <person name="Skiadas P."/>
            <person name="Martin F."/>
            <person name="Groenewald J.Z."/>
            <person name="Crous P.W."/>
            <person name="Seidl M.F."/>
        </authorList>
    </citation>
    <scope>NUCLEOTIDE SEQUENCE [LARGE SCALE GENOMIC DNA]</scope>
    <source>
        <strain evidence="2 3">CBS 141358</strain>
    </source>
</reference>
<dbReference type="EMBL" id="JBBPBF010000025">
    <property type="protein sequence ID" value="KAK7609076.1"/>
    <property type="molecule type" value="Genomic_DNA"/>
</dbReference>
<dbReference type="Proteomes" id="UP001367316">
    <property type="component" value="Unassembled WGS sequence"/>
</dbReference>
<comment type="caution">
    <text evidence="2">The sequence shown here is derived from an EMBL/GenBank/DDBJ whole genome shotgun (WGS) entry which is preliminary data.</text>
</comment>